<dbReference type="Pfam" id="PF00296">
    <property type="entry name" value="Bac_luciferase"/>
    <property type="match status" value="1"/>
</dbReference>
<dbReference type="InterPro" id="IPR019911">
    <property type="entry name" value="Alkanesulphonate_mOase_FMN-dep"/>
</dbReference>
<evidence type="ECO:0000256" key="1">
    <source>
        <dbReference type="ARBA" id="ARBA00007044"/>
    </source>
</evidence>
<dbReference type="NCBIfam" id="TIGR03565">
    <property type="entry name" value="alk_sulf_monoox"/>
    <property type="match status" value="1"/>
</dbReference>
<keyword evidence="4" id="KW-0288">FMN</keyword>
<dbReference type="PANTHER" id="PTHR42847:SF4">
    <property type="entry name" value="ALKANESULFONATE MONOOXYGENASE-RELATED"/>
    <property type="match status" value="1"/>
</dbReference>
<keyword evidence="6 8" id="KW-0503">Monooxygenase</keyword>
<dbReference type="PANTHER" id="PTHR42847">
    <property type="entry name" value="ALKANESULFONATE MONOOXYGENASE"/>
    <property type="match status" value="1"/>
</dbReference>
<dbReference type="InterPro" id="IPR050172">
    <property type="entry name" value="SsuD_RutA_monooxygenase"/>
</dbReference>
<dbReference type="InterPro" id="IPR011251">
    <property type="entry name" value="Luciferase-like_dom"/>
</dbReference>
<protein>
    <recommendedName>
        <fullName evidence="2">alkanesulfonate monooxygenase</fullName>
        <ecNumber evidence="2">1.14.14.5</ecNumber>
    </recommendedName>
</protein>
<evidence type="ECO:0000313" key="9">
    <source>
        <dbReference type="Proteomes" id="UP000697995"/>
    </source>
</evidence>
<gene>
    <name evidence="8" type="primary">ssuD</name>
    <name evidence="8" type="ORF">CKO45_16260</name>
</gene>
<dbReference type="CDD" id="cd01094">
    <property type="entry name" value="Alkanesulfonate_monoxygenase"/>
    <property type="match status" value="1"/>
</dbReference>
<keyword evidence="9" id="KW-1185">Reference proteome</keyword>
<dbReference type="Proteomes" id="UP000697995">
    <property type="component" value="Unassembled WGS sequence"/>
</dbReference>
<sequence length="381" mass="40854">MMSTDSPLDLFWFVPTSGDGRYIGTRQGARPQDFGYLRDVAMAADRLGFGGVLMPTGNQCEDPWITGAAIAPFTRRLKFLLALRPGVQTPAQWARQAAAFDRITDGRLLMNVVTGGNPQELAGDGIFLGHAERYAQTEEFLTIFRGLFTEQGIDFEGRYLAAHGGKNHFPPVQRPHPPLWFGGSSEAGIEVAAKHVDTYLTWGEPPAQVAAKLAAVRARAAAQGRQVNFGLRIHLIVRETDEEAWAAAARLISHLDDATIAAVAAKRAAESDSVGQRLQSELHGGRRDRLEVAPNLWAGIGLVRAGVGTALVGSPQTVAARLRDYQALGISTVIASGYPHLEEAYTVAELLFPQLGIGRAAEPAVAARDFLPAFGTGVLAA</sequence>
<dbReference type="SUPFAM" id="SSF51679">
    <property type="entry name" value="Bacterial luciferase-like"/>
    <property type="match status" value="1"/>
</dbReference>
<dbReference type="Gene3D" id="3.20.20.30">
    <property type="entry name" value="Luciferase-like domain"/>
    <property type="match status" value="1"/>
</dbReference>
<evidence type="ECO:0000256" key="3">
    <source>
        <dbReference type="ARBA" id="ARBA00022630"/>
    </source>
</evidence>
<evidence type="ECO:0000256" key="4">
    <source>
        <dbReference type="ARBA" id="ARBA00022643"/>
    </source>
</evidence>
<comment type="caution">
    <text evidence="8">The sequence shown here is derived from an EMBL/GenBank/DDBJ whole genome shotgun (WGS) entry which is preliminary data.</text>
</comment>
<evidence type="ECO:0000256" key="5">
    <source>
        <dbReference type="ARBA" id="ARBA00023002"/>
    </source>
</evidence>
<accession>A0ABS1CZG3</accession>
<keyword evidence="5" id="KW-0560">Oxidoreductase</keyword>
<name>A0ABS1CZG3_9PROT</name>
<organism evidence="8 9">
    <name type="scientific">Paracraurococcus ruber</name>
    <dbReference type="NCBI Taxonomy" id="77675"/>
    <lineage>
        <taxon>Bacteria</taxon>
        <taxon>Pseudomonadati</taxon>
        <taxon>Pseudomonadota</taxon>
        <taxon>Alphaproteobacteria</taxon>
        <taxon>Acetobacterales</taxon>
        <taxon>Roseomonadaceae</taxon>
        <taxon>Paracraurococcus</taxon>
    </lineage>
</organism>
<reference evidence="8 9" key="1">
    <citation type="journal article" date="2020" name="Microorganisms">
        <title>Osmotic Adaptation and Compatible Solute Biosynthesis of Phototrophic Bacteria as Revealed from Genome Analyses.</title>
        <authorList>
            <person name="Imhoff J.F."/>
            <person name="Rahn T."/>
            <person name="Kunzel S."/>
            <person name="Keller A."/>
            <person name="Neulinger S.C."/>
        </authorList>
    </citation>
    <scope>NUCLEOTIDE SEQUENCE [LARGE SCALE GENOMIC DNA]</scope>
    <source>
        <strain evidence="8 9">DSM 15382</strain>
    </source>
</reference>
<evidence type="ECO:0000313" key="8">
    <source>
        <dbReference type="EMBL" id="MBK1659788.1"/>
    </source>
</evidence>
<evidence type="ECO:0000256" key="2">
    <source>
        <dbReference type="ARBA" id="ARBA00012113"/>
    </source>
</evidence>
<comment type="similarity">
    <text evidence="1">Belongs to the SsuD family.</text>
</comment>
<dbReference type="NCBIfam" id="NF001939">
    <property type="entry name" value="PRK00719.1"/>
    <property type="match status" value="1"/>
</dbReference>
<dbReference type="EC" id="1.14.14.5" evidence="2"/>
<dbReference type="GO" id="GO:0004497">
    <property type="term" value="F:monooxygenase activity"/>
    <property type="evidence" value="ECO:0007669"/>
    <property type="project" value="UniProtKB-KW"/>
</dbReference>
<keyword evidence="3" id="KW-0285">Flavoprotein</keyword>
<proteinExistence type="inferred from homology"/>
<dbReference type="EMBL" id="NRSG01000124">
    <property type="protein sequence ID" value="MBK1659788.1"/>
    <property type="molecule type" value="Genomic_DNA"/>
</dbReference>
<feature type="domain" description="Luciferase-like" evidence="7">
    <location>
        <begin position="13"/>
        <end position="331"/>
    </location>
</feature>
<evidence type="ECO:0000256" key="6">
    <source>
        <dbReference type="ARBA" id="ARBA00023033"/>
    </source>
</evidence>
<evidence type="ECO:0000259" key="7">
    <source>
        <dbReference type="Pfam" id="PF00296"/>
    </source>
</evidence>
<dbReference type="InterPro" id="IPR036661">
    <property type="entry name" value="Luciferase-like_sf"/>
</dbReference>